<gene>
    <name evidence="10" type="ORF">HUJ06_008909</name>
</gene>
<evidence type="ECO:0000256" key="1">
    <source>
        <dbReference type="ARBA" id="ARBA00005184"/>
    </source>
</evidence>
<organism evidence="10 11">
    <name type="scientific">Nelumbo nucifera</name>
    <name type="common">Sacred lotus</name>
    <dbReference type="NCBI Taxonomy" id="4432"/>
    <lineage>
        <taxon>Eukaryota</taxon>
        <taxon>Viridiplantae</taxon>
        <taxon>Streptophyta</taxon>
        <taxon>Embryophyta</taxon>
        <taxon>Tracheophyta</taxon>
        <taxon>Spermatophyta</taxon>
        <taxon>Magnoliopsida</taxon>
        <taxon>Proteales</taxon>
        <taxon>Nelumbonaceae</taxon>
        <taxon>Nelumbo</taxon>
    </lineage>
</organism>
<evidence type="ECO:0000256" key="2">
    <source>
        <dbReference type="ARBA" id="ARBA00008891"/>
    </source>
</evidence>
<evidence type="ECO:0000256" key="8">
    <source>
        <dbReference type="RuleBase" id="RU000589"/>
    </source>
</evidence>
<feature type="active site" evidence="7">
    <location>
        <position position="242"/>
    </location>
</feature>
<feature type="domain" description="Pectinesterase catalytic" evidence="9">
    <location>
        <begin position="91"/>
        <end position="374"/>
    </location>
</feature>
<dbReference type="InterPro" id="IPR033131">
    <property type="entry name" value="Pectinesterase_Asp_AS"/>
</dbReference>
<evidence type="ECO:0000256" key="4">
    <source>
        <dbReference type="ARBA" id="ARBA00022801"/>
    </source>
</evidence>
<evidence type="ECO:0000313" key="10">
    <source>
        <dbReference type="EMBL" id="DAD38268.1"/>
    </source>
</evidence>
<dbReference type="InterPro" id="IPR011050">
    <property type="entry name" value="Pectin_lyase_fold/virulence"/>
</dbReference>
<accession>A0A822Z9R3</accession>
<dbReference type="GO" id="GO:0042545">
    <property type="term" value="P:cell wall modification"/>
    <property type="evidence" value="ECO:0007669"/>
    <property type="project" value="UniProtKB-UniRule"/>
</dbReference>
<evidence type="ECO:0000256" key="5">
    <source>
        <dbReference type="ARBA" id="ARBA00023085"/>
    </source>
</evidence>
<comment type="caution">
    <text evidence="10">The sequence shown here is derived from an EMBL/GenBank/DDBJ whole genome shotgun (WGS) entry which is preliminary data.</text>
</comment>
<proteinExistence type="inferred from homology"/>
<dbReference type="EMBL" id="DUZY01000004">
    <property type="protein sequence ID" value="DAD38268.1"/>
    <property type="molecule type" value="Genomic_DNA"/>
</dbReference>
<keyword evidence="4 8" id="KW-0378">Hydrolase</keyword>
<evidence type="ECO:0000313" key="11">
    <source>
        <dbReference type="Proteomes" id="UP000607653"/>
    </source>
</evidence>
<dbReference type="PANTHER" id="PTHR31321:SF87">
    <property type="entry name" value="PECTINESTERASE 63-RELATED"/>
    <property type="match status" value="1"/>
</dbReference>
<sequence>MKFSIDSRPLSLCISISLCDAIKESLSLALSIIELSIYHKENNIAENMKSTTAGCILMKYMIFLVLIVLPIGGDSLDAALADAEKSKKVIKVNLDGSGEFKTVTDALKSIPTDNKERVVISIGPGEYVEKITVDKPFITFYGSPQNMPTLSFGGTAHEYGTVDSASVMVLADYFVAANIIMKNSAPIPTGQFRFNGGQAVAMRVSGDKAAFYNCRFIGFQDTLLAYKGRHYFKDCYVEGTVDFVFGGGKTLFMNTEIRSISNELVMIVAQARKNASEDNGFSFVHCKVTGTGDIYLGRPWFPYGRIIFAFTDMCAQVNPLGWHEGAFPTTNVYFVEYKNTGPGSNTDKRPAWVKTKLSDAEVQPFLSTGFINGDDWLTPPPSL</sequence>
<dbReference type="PROSITE" id="PS00503">
    <property type="entry name" value="PECTINESTERASE_2"/>
    <property type="match status" value="1"/>
</dbReference>
<dbReference type="SUPFAM" id="SSF51126">
    <property type="entry name" value="Pectin lyase-like"/>
    <property type="match status" value="1"/>
</dbReference>
<evidence type="ECO:0000259" key="9">
    <source>
        <dbReference type="Pfam" id="PF01095"/>
    </source>
</evidence>
<evidence type="ECO:0000256" key="7">
    <source>
        <dbReference type="PROSITE-ProRule" id="PRU10040"/>
    </source>
</evidence>
<evidence type="ECO:0000256" key="3">
    <source>
        <dbReference type="ARBA" id="ARBA00013229"/>
    </source>
</evidence>
<protein>
    <recommendedName>
        <fullName evidence="3 8">Pectinesterase</fullName>
        <ecNumber evidence="3 8">3.1.1.11</ecNumber>
    </recommendedName>
</protein>
<comment type="similarity">
    <text evidence="2">Belongs to the pectinesterase family.</text>
</comment>
<reference evidence="10 11" key="1">
    <citation type="journal article" date="2020" name="Mol. Biol. Evol.">
        <title>Distinct Expression and Methylation Patterns for Genes with Different Fates following a Single Whole-Genome Duplication in Flowering Plants.</title>
        <authorList>
            <person name="Shi T."/>
            <person name="Rahmani R.S."/>
            <person name="Gugger P.F."/>
            <person name="Wang M."/>
            <person name="Li H."/>
            <person name="Zhang Y."/>
            <person name="Li Z."/>
            <person name="Wang Q."/>
            <person name="Van de Peer Y."/>
            <person name="Marchal K."/>
            <person name="Chen J."/>
        </authorList>
    </citation>
    <scope>NUCLEOTIDE SEQUENCE [LARGE SCALE GENOMIC DNA]</scope>
    <source>
        <tissue evidence="10">Leaf</tissue>
    </source>
</reference>
<dbReference type="Pfam" id="PF01095">
    <property type="entry name" value="Pectinesterase"/>
    <property type="match status" value="1"/>
</dbReference>
<dbReference type="InterPro" id="IPR012334">
    <property type="entry name" value="Pectin_lyas_fold"/>
</dbReference>
<dbReference type="PANTHER" id="PTHR31321">
    <property type="entry name" value="ACYL-COA THIOESTER HYDROLASE YBHC-RELATED"/>
    <property type="match status" value="1"/>
</dbReference>
<name>A0A822Z9R3_NELNU</name>
<dbReference type="Gene3D" id="2.160.20.10">
    <property type="entry name" value="Single-stranded right-handed beta-helix, Pectin lyase-like"/>
    <property type="match status" value="1"/>
</dbReference>
<dbReference type="UniPathway" id="UPA00545">
    <property type="reaction ID" value="UER00823"/>
</dbReference>
<dbReference type="EC" id="3.1.1.11" evidence="3 8"/>
<dbReference type="GO" id="GO:0030599">
    <property type="term" value="F:pectinesterase activity"/>
    <property type="evidence" value="ECO:0007669"/>
    <property type="project" value="UniProtKB-UniRule"/>
</dbReference>
<keyword evidence="5 8" id="KW-0063">Aspartyl esterase</keyword>
<comment type="catalytic activity">
    <reaction evidence="6 8">
        <text>[(1-&gt;4)-alpha-D-galacturonosyl methyl ester](n) + n H2O = [(1-&gt;4)-alpha-D-galacturonosyl](n) + n methanol + n H(+)</text>
        <dbReference type="Rhea" id="RHEA:22380"/>
        <dbReference type="Rhea" id="RHEA-COMP:14570"/>
        <dbReference type="Rhea" id="RHEA-COMP:14573"/>
        <dbReference type="ChEBI" id="CHEBI:15377"/>
        <dbReference type="ChEBI" id="CHEBI:15378"/>
        <dbReference type="ChEBI" id="CHEBI:17790"/>
        <dbReference type="ChEBI" id="CHEBI:140522"/>
        <dbReference type="ChEBI" id="CHEBI:140523"/>
        <dbReference type="EC" id="3.1.1.11"/>
    </reaction>
</comment>
<keyword evidence="11" id="KW-1185">Reference proteome</keyword>
<dbReference type="AlphaFoldDB" id="A0A822Z9R3"/>
<dbReference type="GO" id="GO:0045490">
    <property type="term" value="P:pectin catabolic process"/>
    <property type="evidence" value="ECO:0007669"/>
    <property type="project" value="UniProtKB-UniRule"/>
</dbReference>
<comment type="pathway">
    <text evidence="1 8">Glycan metabolism; pectin degradation; 2-dehydro-3-deoxy-D-gluconate from pectin: step 1/5.</text>
</comment>
<evidence type="ECO:0000256" key="6">
    <source>
        <dbReference type="ARBA" id="ARBA00047928"/>
    </source>
</evidence>
<dbReference type="InterPro" id="IPR000070">
    <property type="entry name" value="Pectinesterase_cat"/>
</dbReference>
<dbReference type="Proteomes" id="UP000607653">
    <property type="component" value="Unassembled WGS sequence"/>
</dbReference>